<dbReference type="Proteomes" id="UP000593663">
    <property type="component" value="Chromosome 2"/>
</dbReference>
<keyword evidence="2" id="KW-0540">Nuclease</keyword>
<evidence type="ECO:0000256" key="1">
    <source>
        <dbReference type="SAM" id="MobiDB-lite"/>
    </source>
</evidence>
<keyword evidence="2" id="KW-0255">Endonuclease</keyword>
<keyword evidence="2" id="KW-0378">Hydrolase</keyword>
<evidence type="ECO:0000313" key="3">
    <source>
        <dbReference type="Proteomes" id="UP000593663"/>
    </source>
</evidence>
<dbReference type="AlphaFoldDB" id="A0A7M2GPK6"/>
<proteinExistence type="predicted"/>
<name>A0A7M2GPK6_SPHSA</name>
<feature type="compositionally biased region" description="Basic and acidic residues" evidence="1">
    <location>
        <begin position="122"/>
        <end position="141"/>
    </location>
</feature>
<dbReference type="GO" id="GO:0004519">
    <property type="term" value="F:endonuclease activity"/>
    <property type="evidence" value="ECO:0007669"/>
    <property type="project" value="UniProtKB-KW"/>
</dbReference>
<reference evidence="3" key="1">
    <citation type="submission" date="2020-08" db="EMBL/GenBank/DDBJ databases">
        <title>Complete genome sequence of Sphingobium barthaii strain KK22, a high-molecular-weight polycyclic aromatic hydrocarbon-degrading soil bacterium.</title>
        <authorList>
            <person name="Mori J.F."/>
            <person name="Kanaly R.A."/>
        </authorList>
    </citation>
    <scope>NUCLEOTIDE SEQUENCE [LARGE SCALE GENOMIC DNA]</scope>
    <source>
        <strain evidence="3">KK22</strain>
    </source>
</reference>
<dbReference type="RefSeq" id="WP_025548411.1">
    <property type="nucleotide sequence ID" value="NZ_BATN01000022.1"/>
</dbReference>
<dbReference type="InterPro" id="IPR011335">
    <property type="entry name" value="Restrct_endonuc-II-like"/>
</dbReference>
<organism evidence="2 3">
    <name type="scientific">Sphingobium fuliginis (strain ATCC 27551)</name>
    <dbReference type="NCBI Taxonomy" id="336203"/>
    <lineage>
        <taxon>Bacteria</taxon>
        <taxon>Pseudomonadati</taxon>
        <taxon>Pseudomonadota</taxon>
        <taxon>Alphaproteobacteria</taxon>
        <taxon>Sphingomonadales</taxon>
        <taxon>Sphingomonadaceae</taxon>
        <taxon>Sphingobium</taxon>
    </lineage>
</organism>
<sequence>MSDTTTEARRLAIESIATLVNVKRSAADQLLRRAGAPEDLIVKFLKDRDQATGERLSKRVAATAMLDDLAMRGLEERFVGALIDIACDWDAFHLSADEYRARAIVQKAREIRGELAEHAEREAARNRARAQEARARQDAERASQLSQQSGLLLAQFDHLAASDDPHGRGFLLQDLLGRLFALHEFPVARSFQRNEGGEQIDGAFEMAGWHYLVECRWRKAPADMRDLDGLLGQVTRSARQTMGMFLSINGWSHNVVSLLKQSPDKAIVLMDGYDLRMALMREVELRSLIEAKVRALNLSAEPFFSARQLLADVDQKSVGR</sequence>
<evidence type="ECO:0000313" key="2">
    <source>
        <dbReference type="EMBL" id="QOT74147.1"/>
    </source>
</evidence>
<protein>
    <submittedName>
        <fullName evidence="2">Restriction endonuclease</fullName>
    </submittedName>
</protein>
<dbReference type="SUPFAM" id="SSF52980">
    <property type="entry name" value="Restriction endonuclease-like"/>
    <property type="match status" value="1"/>
</dbReference>
<gene>
    <name evidence="2" type="ORF">H5V43_18660</name>
</gene>
<feature type="region of interest" description="Disordered" evidence="1">
    <location>
        <begin position="122"/>
        <end position="142"/>
    </location>
</feature>
<dbReference type="EMBL" id="CP060036">
    <property type="protein sequence ID" value="QOT74147.1"/>
    <property type="molecule type" value="Genomic_DNA"/>
</dbReference>
<accession>A0A7M2GPK6</accession>
<dbReference type="KEGG" id="sbar:H5V43_18660"/>